<dbReference type="SUPFAM" id="SSF55811">
    <property type="entry name" value="Nudix"/>
    <property type="match status" value="1"/>
</dbReference>
<keyword evidence="10" id="KW-1185">Reference proteome</keyword>
<comment type="cofactor">
    <cofactor evidence="2">
        <name>Mg(2+)</name>
        <dbReference type="ChEBI" id="CHEBI:18420"/>
    </cofactor>
</comment>
<comment type="catalytic activity">
    <reaction evidence="1">
        <text>GDP-alpha-D-mannose + H2O = alpha-D-mannose 1-phosphate + GMP + 2 H(+)</text>
        <dbReference type="Rhea" id="RHEA:27978"/>
        <dbReference type="ChEBI" id="CHEBI:15377"/>
        <dbReference type="ChEBI" id="CHEBI:15378"/>
        <dbReference type="ChEBI" id="CHEBI:57527"/>
        <dbReference type="ChEBI" id="CHEBI:58115"/>
        <dbReference type="ChEBI" id="CHEBI:58409"/>
    </reaction>
</comment>
<feature type="domain" description="Nudix hydrolase" evidence="8">
    <location>
        <begin position="29"/>
        <end position="173"/>
    </location>
</feature>
<dbReference type="CDD" id="cd03424">
    <property type="entry name" value="NUDIX_ADPRase_Nudt5_UGPPase_Nudt14"/>
    <property type="match status" value="1"/>
</dbReference>
<dbReference type="PANTHER" id="PTHR11839:SF18">
    <property type="entry name" value="NUDIX HYDROLASE DOMAIN-CONTAINING PROTEIN"/>
    <property type="match status" value="1"/>
</dbReference>
<dbReference type="GO" id="GO:0019693">
    <property type="term" value="P:ribose phosphate metabolic process"/>
    <property type="evidence" value="ECO:0007669"/>
    <property type="project" value="TreeGrafter"/>
</dbReference>
<protein>
    <recommendedName>
        <fullName evidence="4">GDP-mannose pyrophosphatase</fullName>
    </recommendedName>
    <alternativeName>
        <fullName evidence="6">GDP-mannose hydrolase</fullName>
    </alternativeName>
    <alternativeName>
        <fullName evidence="7">GDPMK</fullName>
    </alternativeName>
</protein>
<dbReference type="Proteomes" id="UP000317243">
    <property type="component" value="Unassembled WGS sequence"/>
</dbReference>
<dbReference type="GO" id="GO:0006753">
    <property type="term" value="P:nucleoside phosphate metabolic process"/>
    <property type="evidence" value="ECO:0007669"/>
    <property type="project" value="TreeGrafter"/>
</dbReference>
<evidence type="ECO:0000313" key="9">
    <source>
        <dbReference type="EMBL" id="TWT55299.1"/>
    </source>
</evidence>
<dbReference type="EMBL" id="SIHI01000005">
    <property type="protein sequence ID" value="TWT55299.1"/>
    <property type="molecule type" value="Genomic_DNA"/>
</dbReference>
<dbReference type="RefSeq" id="WP_146510435.1">
    <property type="nucleotide sequence ID" value="NZ_SIHI01000005.1"/>
</dbReference>
<evidence type="ECO:0000256" key="2">
    <source>
        <dbReference type="ARBA" id="ARBA00001946"/>
    </source>
</evidence>
<dbReference type="Pfam" id="PF00293">
    <property type="entry name" value="NUDIX"/>
    <property type="match status" value="1"/>
</dbReference>
<dbReference type="InterPro" id="IPR000086">
    <property type="entry name" value="NUDIX_hydrolase_dom"/>
</dbReference>
<gene>
    <name evidence="9" type="primary">nudF</name>
    <name evidence="9" type="ORF">KOR42_29270</name>
</gene>
<evidence type="ECO:0000256" key="6">
    <source>
        <dbReference type="ARBA" id="ARBA00032162"/>
    </source>
</evidence>
<evidence type="ECO:0000259" key="8">
    <source>
        <dbReference type="PROSITE" id="PS51462"/>
    </source>
</evidence>
<dbReference type="AlphaFoldDB" id="A0A5C5WYF0"/>
<proteinExistence type="inferred from homology"/>
<sequence length="180" mass="20148">MPRQRTEELFAGTHLKLVKQGKWEFAERVNASGVVAIIAVTSDNCLVLTEQFRPPVRKKVVDLPAGLAGDIPGQEQEHFEQAARRELLEETGYQGETFEFLLRSPSSAGMTSEVVDFYLTRDVVQVEAGGGDETEDIKVHVIPMTRIARWLQRKQTSRTMVDQKVYGALGLIAMNEAEDE</sequence>
<dbReference type="PANTHER" id="PTHR11839">
    <property type="entry name" value="UDP/ADP-SUGAR PYROPHOSPHATASE"/>
    <property type="match status" value="1"/>
</dbReference>
<dbReference type="PROSITE" id="PS51462">
    <property type="entry name" value="NUDIX"/>
    <property type="match status" value="1"/>
</dbReference>
<dbReference type="GO" id="GO:0005829">
    <property type="term" value="C:cytosol"/>
    <property type="evidence" value="ECO:0007669"/>
    <property type="project" value="TreeGrafter"/>
</dbReference>
<dbReference type="OrthoDB" id="9794310at2"/>
<evidence type="ECO:0000256" key="1">
    <source>
        <dbReference type="ARBA" id="ARBA00000847"/>
    </source>
</evidence>
<evidence type="ECO:0000256" key="3">
    <source>
        <dbReference type="ARBA" id="ARBA00007275"/>
    </source>
</evidence>
<dbReference type="GO" id="GO:0016787">
    <property type="term" value="F:hydrolase activity"/>
    <property type="evidence" value="ECO:0007669"/>
    <property type="project" value="UniProtKB-KW"/>
</dbReference>
<evidence type="ECO:0000313" key="10">
    <source>
        <dbReference type="Proteomes" id="UP000317243"/>
    </source>
</evidence>
<name>A0A5C5WYF0_9PLAN</name>
<evidence type="ECO:0000256" key="5">
    <source>
        <dbReference type="ARBA" id="ARBA00022801"/>
    </source>
</evidence>
<dbReference type="InterPro" id="IPR015797">
    <property type="entry name" value="NUDIX_hydrolase-like_dom_sf"/>
</dbReference>
<comment type="caution">
    <text evidence="9">The sequence shown here is derived from an EMBL/GenBank/DDBJ whole genome shotgun (WGS) entry which is preliminary data.</text>
</comment>
<evidence type="ECO:0000256" key="7">
    <source>
        <dbReference type="ARBA" id="ARBA00032272"/>
    </source>
</evidence>
<reference evidence="9 10" key="1">
    <citation type="submission" date="2019-02" db="EMBL/GenBank/DDBJ databases">
        <title>Deep-cultivation of Planctomycetes and their phenomic and genomic characterization uncovers novel biology.</title>
        <authorList>
            <person name="Wiegand S."/>
            <person name="Jogler M."/>
            <person name="Boedeker C."/>
            <person name="Pinto D."/>
            <person name="Vollmers J."/>
            <person name="Rivas-Marin E."/>
            <person name="Kohn T."/>
            <person name="Peeters S.H."/>
            <person name="Heuer A."/>
            <person name="Rast P."/>
            <person name="Oberbeckmann S."/>
            <person name="Bunk B."/>
            <person name="Jeske O."/>
            <person name="Meyerdierks A."/>
            <person name="Storesund J.E."/>
            <person name="Kallscheuer N."/>
            <person name="Luecker S."/>
            <person name="Lage O.M."/>
            <person name="Pohl T."/>
            <person name="Merkel B.J."/>
            <person name="Hornburger P."/>
            <person name="Mueller R.-W."/>
            <person name="Bruemmer F."/>
            <person name="Labrenz M."/>
            <person name="Spormann A.M."/>
            <person name="Op Den Camp H."/>
            <person name="Overmann J."/>
            <person name="Amann R."/>
            <person name="Jetten M.S.M."/>
            <person name="Mascher T."/>
            <person name="Medema M.H."/>
            <person name="Devos D.P."/>
            <person name="Kaster A.-K."/>
            <person name="Ovreas L."/>
            <person name="Rohde M."/>
            <person name="Galperin M.Y."/>
            <person name="Jogler C."/>
        </authorList>
    </citation>
    <scope>NUCLEOTIDE SEQUENCE [LARGE SCALE GENOMIC DNA]</scope>
    <source>
        <strain evidence="9 10">KOR42</strain>
    </source>
</reference>
<evidence type="ECO:0000256" key="4">
    <source>
        <dbReference type="ARBA" id="ARBA00016377"/>
    </source>
</evidence>
<accession>A0A5C5WYF0</accession>
<keyword evidence="5 9" id="KW-0378">Hydrolase</keyword>
<comment type="similarity">
    <text evidence="3">Belongs to the Nudix hydrolase family. NudK subfamily.</text>
</comment>
<organism evidence="9 10">
    <name type="scientific">Thalassoglobus neptunius</name>
    <dbReference type="NCBI Taxonomy" id="1938619"/>
    <lineage>
        <taxon>Bacteria</taxon>
        <taxon>Pseudomonadati</taxon>
        <taxon>Planctomycetota</taxon>
        <taxon>Planctomycetia</taxon>
        <taxon>Planctomycetales</taxon>
        <taxon>Planctomycetaceae</taxon>
        <taxon>Thalassoglobus</taxon>
    </lineage>
</organism>
<dbReference type="Gene3D" id="3.90.79.10">
    <property type="entry name" value="Nucleoside Triphosphate Pyrophosphohydrolase"/>
    <property type="match status" value="1"/>
</dbReference>